<evidence type="ECO:0000313" key="2">
    <source>
        <dbReference type="Proteomes" id="UP001054945"/>
    </source>
</evidence>
<organism evidence="1 2">
    <name type="scientific">Caerostris extrusa</name>
    <name type="common">Bark spider</name>
    <name type="synonym">Caerostris bankana</name>
    <dbReference type="NCBI Taxonomy" id="172846"/>
    <lineage>
        <taxon>Eukaryota</taxon>
        <taxon>Metazoa</taxon>
        <taxon>Ecdysozoa</taxon>
        <taxon>Arthropoda</taxon>
        <taxon>Chelicerata</taxon>
        <taxon>Arachnida</taxon>
        <taxon>Araneae</taxon>
        <taxon>Araneomorphae</taxon>
        <taxon>Entelegynae</taxon>
        <taxon>Araneoidea</taxon>
        <taxon>Araneidae</taxon>
        <taxon>Caerostris</taxon>
    </lineage>
</organism>
<keyword evidence="2" id="KW-1185">Reference proteome</keyword>
<reference evidence="1 2" key="1">
    <citation type="submission" date="2021-06" db="EMBL/GenBank/DDBJ databases">
        <title>Caerostris extrusa draft genome.</title>
        <authorList>
            <person name="Kono N."/>
            <person name="Arakawa K."/>
        </authorList>
    </citation>
    <scope>NUCLEOTIDE SEQUENCE [LARGE SCALE GENOMIC DNA]</scope>
</reference>
<accession>A0AAV4MQN8</accession>
<name>A0AAV4MQN8_CAEEX</name>
<dbReference type="Proteomes" id="UP001054945">
    <property type="component" value="Unassembled WGS sequence"/>
</dbReference>
<evidence type="ECO:0000313" key="1">
    <source>
        <dbReference type="EMBL" id="GIX74668.1"/>
    </source>
</evidence>
<proteinExistence type="predicted"/>
<dbReference type="AlphaFoldDB" id="A0AAV4MQN8"/>
<dbReference type="EMBL" id="BPLR01002520">
    <property type="protein sequence ID" value="GIX74668.1"/>
    <property type="molecule type" value="Genomic_DNA"/>
</dbReference>
<comment type="caution">
    <text evidence="1">The sequence shown here is derived from an EMBL/GenBank/DDBJ whole genome shotgun (WGS) entry which is preliminary data.</text>
</comment>
<gene>
    <name evidence="1" type="ORF">CEXT_92951</name>
</gene>
<sequence length="72" mass="8153">MSSIHRGRNSNLIPPGKGYFPLDIKESTIHQLIRVGDYSFRLHNRLTSICSDMDGPLHHRLIPTLMSVGLIE</sequence>
<protein>
    <submittedName>
        <fullName evidence="1">Uncharacterized protein</fullName>
    </submittedName>
</protein>